<keyword evidence="1" id="KW-0511">Multifunctional enzyme</keyword>
<dbReference type="AlphaFoldDB" id="A0A6L2NUS7"/>
<dbReference type="GO" id="GO:0003964">
    <property type="term" value="F:RNA-directed DNA polymerase activity"/>
    <property type="evidence" value="ECO:0007669"/>
    <property type="project" value="UniProtKB-KW"/>
</dbReference>
<feature type="region of interest" description="Disordered" evidence="2">
    <location>
        <begin position="290"/>
        <end position="332"/>
    </location>
</feature>
<dbReference type="EMBL" id="BKCJ010010101">
    <property type="protein sequence ID" value="GEU90068.1"/>
    <property type="molecule type" value="Genomic_DNA"/>
</dbReference>
<reference evidence="5" key="1">
    <citation type="journal article" date="2019" name="Sci. Rep.">
        <title>Draft genome of Tanacetum cinerariifolium, the natural source of mosquito coil.</title>
        <authorList>
            <person name="Yamashiro T."/>
            <person name="Shiraishi A."/>
            <person name="Satake H."/>
            <person name="Nakayama K."/>
        </authorList>
    </citation>
    <scope>NUCLEOTIDE SEQUENCE</scope>
</reference>
<feature type="compositionally biased region" description="Basic and acidic residues" evidence="2">
    <location>
        <begin position="303"/>
        <end position="328"/>
    </location>
</feature>
<organism evidence="5">
    <name type="scientific">Tanacetum cinerariifolium</name>
    <name type="common">Dalmatian daisy</name>
    <name type="synonym">Chrysanthemum cinerariifolium</name>
    <dbReference type="NCBI Taxonomy" id="118510"/>
    <lineage>
        <taxon>Eukaryota</taxon>
        <taxon>Viridiplantae</taxon>
        <taxon>Streptophyta</taxon>
        <taxon>Embryophyta</taxon>
        <taxon>Tracheophyta</taxon>
        <taxon>Spermatophyta</taxon>
        <taxon>Magnoliopsida</taxon>
        <taxon>eudicotyledons</taxon>
        <taxon>Gunneridae</taxon>
        <taxon>Pentapetalae</taxon>
        <taxon>asterids</taxon>
        <taxon>campanulids</taxon>
        <taxon>Asterales</taxon>
        <taxon>Asteraceae</taxon>
        <taxon>Asteroideae</taxon>
        <taxon>Anthemideae</taxon>
        <taxon>Anthemidinae</taxon>
        <taxon>Tanacetum</taxon>
    </lineage>
</organism>
<dbReference type="InterPro" id="IPR043128">
    <property type="entry name" value="Rev_trsase/Diguanyl_cyclase"/>
</dbReference>
<evidence type="ECO:0000259" key="3">
    <source>
        <dbReference type="Pfam" id="PF00078"/>
    </source>
</evidence>
<keyword evidence="5" id="KW-0548">Nucleotidyltransferase</keyword>
<sequence length="892" mass="101616">MSAMTNTTLIVTTVTKPATNPRDADATPRVNIQDFCEECYEDILPIIMDKLRRDKRKEVHARLDFEEGSREKRTREDSHHSSARARTTKPERLKVRDRLRYGDRHVLDRLDFPEDRERFYSVGESYDDSYSHSYHDGNRSCHIKKRRDNESPLSSVLKSDSSDGRTRMPNNVKTYDGIGDPEDHVKIFQAAAQVEWWAMPTWCHMFNSTLTGAAKKSINIKQNDEEIIEDFMKWFKVETEHIKGAPECMRISGFMHGINNPELTKPLNEHVPKTMEEMMITTTAFKRGETAVASKKKGHTSLRAHDQSKRQTSEKMSDFRGHPREGRGTNRLTPLQGCQMRFWRPRRGYSPVRQKKRGQAPERAKAIQAEVQKLVEAWIMREVYYHDWLSNQVMIQLAEPGEEKIAFHTGQGVYCYTKMPFGPKNAGAMYQRLVDKAFDSQIGQNIEVYVDDLVVKSYTEAEMLRDDDETFRTLRKINMKLNLKKCTFGEAGGVFLGYVVTPEGIKSCPDNTAAVLQLPSPRTIKEVQSLNGKLAKAEQAFKQLKQHLSELPLLVAPKPNEELIVYLSATYGAINVVLITERGATQTPINFISHALQGPKLNYTHMEKLVMSLVFAAKRREYNITYRPRTSMKGQIPADFLTEMPNENLPAVPVAKTRQELLTLFSDGSSCVDGSGDRLILTSLEGIEFTYVLRFQFAASNNEAEYEALAGLRIAAQMGVQNVHAVVPYAMVKMCWTTPGEDARDMIRKCNDCQIHRLVTRNPHQPLTPITAPWLFYKWRIDIAGPFPEGPVDVVYNDEELRLNLDLLEERHERATILEAKAKLKMTKYYNARVRGVTFRPCDFVYRSNDASHAVAGGKLGPKLEGPYEVTKSLGDGAYKLRSTNGTVLPRT</sequence>
<dbReference type="InterPro" id="IPR000477">
    <property type="entry name" value="RT_dom"/>
</dbReference>
<evidence type="ECO:0000256" key="2">
    <source>
        <dbReference type="SAM" id="MobiDB-lite"/>
    </source>
</evidence>
<feature type="region of interest" description="Disordered" evidence="2">
    <location>
        <begin position="66"/>
        <end position="92"/>
    </location>
</feature>
<dbReference type="Pfam" id="PF00078">
    <property type="entry name" value="RVT_1"/>
    <property type="match status" value="1"/>
</dbReference>
<proteinExistence type="predicted"/>
<gene>
    <name evidence="5" type="ORF">Tci_062046</name>
</gene>
<dbReference type="InterPro" id="IPR050951">
    <property type="entry name" value="Retrovirus_Pol_polyprotein"/>
</dbReference>
<name>A0A6L2NUS7_TANCI</name>
<dbReference type="InterPro" id="IPR043502">
    <property type="entry name" value="DNA/RNA_pol_sf"/>
</dbReference>
<dbReference type="Pfam" id="PF17919">
    <property type="entry name" value="RT_RNaseH_2"/>
    <property type="match status" value="1"/>
</dbReference>
<dbReference type="CDD" id="cd01647">
    <property type="entry name" value="RT_LTR"/>
    <property type="match status" value="1"/>
</dbReference>
<protein>
    <submittedName>
        <fullName evidence="5">Reverse transcriptase domain-containing protein</fullName>
    </submittedName>
</protein>
<comment type="caution">
    <text evidence="5">The sequence shown here is derived from an EMBL/GenBank/DDBJ whole genome shotgun (WGS) entry which is preliminary data.</text>
</comment>
<keyword evidence="5" id="KW-0695">RNA-directed DNA polymerase</keyword>
<dbReference type="PANTHER" id="PTHR37984:SF5">
    <property type="entry name" value="PROTEIN NYNRIN-LIKE"/>
    <property type="match status" value="1"/>
</dbReference>
<dbReference type="PANTHER" id="PTHR37984">
    <property type="entry name" value="PROTEIN CBG26694"/>
    <property type="match status" value="1"/>
</dbReference>
<evidence type="ECO:0000256" key="1">
    <source>
        <dbReference type="ARBA" id="ARBA00023268"/>
    </source>
</evidence>
<feature type="region of interest" description="Disordered" evidence="2">
    <location>
        <begin position="129"/>
        <end position="171"/>
    </location>
</feature>
<evidence type="ECO:0000313" key="5">
    <source>
        <dbReference type="EMBL" id="GEU90068.1"/>
    </source>
</evidence>
<feature type="domain" description="Reverse transcriptase/retrotransposon-derived protein RNase H-like" evidence="4">
    <location>
        <begin position="536"/>
        <end position="621"/>
    </location>
</feature>
<feature type="compositionally biased region" description="Basic and acidic residues" evidence="2">
    <location>
        <begin position="66"/>
        <end position="80"/>
    </location>
</feature>
<dbReference type="SUPFAM" id="SSF56672">
    <property type="entry name" value="DNA/RNA polymerases"/>
    <property type="match status" value="1"/>
</dbReference>
<accession>A0A6L2NUS7</accession>
<feature type="compositionally biased region" description="Basic and acidic residues" evidence="2">
    <location>
        <begin position="129"/>
        <end position="139"/>
    </location>
</feature>
<feature type="domain" description="Reverse transcriptase" evidence="3">
    <location>
        <begin position="384"/>
        <end position="499"/>
    </location>
</feature>
<dbReference type="InterPro" id="IPR041577">
    <property type="entry name" value="RT_RNaseH_2"/>
</dbReference>
<evidence type="ECO:0000259" key="4">
    <source>
        <dbReference type="Pfam" id="PF17919"/>
    </source>
</evidence>
<dbReference type="Gene3D" id="3.30.70.270">
    <property type="match status" value="1"/>
</dbReference>
<keyword evidence="5" id="KW-0808">Transferase</keyword>